<dbReference type="PANTHER" id="PTHR33669:SF13">
    <property type="match status" value="1"/>
</dbReference>
<evidence type="ECO:0000256" key="3">
    <source>
        <dbReference type="ARBA" id="ARBA00023242"/>
    </source>
</evidence>
<dbReference type="GO" id="GO:0005634">
    <property type="term" value="C:nucleus"/>
    <property type="evidence" value="ECO:0007669"/>
    <property type="project" value="UniProtKB-SubCell"/>
</dbReference>
<dbReference type="AlphaFoldDB" id="A0A9Q0J1B6"/>
<organism evidence="6 7">
    <name type="scientific">Turnera subulata</name>
    <dbReference type="NCBI Taxonomy" id="218843"/>
    <lineage>
        <taxon>Eukaryota</taxon>
        <taxon>Viridiplantae</taxon>
        <taxon>Streptophyta</taxon>
        <taxon>Embryophyta</taxon>
        <taxon>Tracheophyta</taxon>
        <taxon>Spermatophyta</taxon>
        <taxon>Magnoliopsida</taxon>
        <taxon>eudicotyledons</taxon>
        <taxon>Gunneridae</taxon>
        <taxon>Pentapetalae</taxon>
        <taxon>rosids</taxon>
        <taxon>fabids</taxon>
        <taxon>Malpighiales</taxon>
        <taxon>Passifloraceae</taxon>
        <taxon>Turnera</taxon>
    </lineage>
</organism>
<reference evidence="6" key="2">
    <citation type="journal article" date="2023" name="Plants (Basel)">
        <title>Annotation of the Turnera subulata (Passifloraceae) Draft Genome Reveals the S-Locus Evolved after the Divergence of Turneroideae from Passifloroideae in a Stepwise Manner.</title>
        <authorList>
            <person name="Henning P.M."/>
            <person name="Roalson E.H."/>
            <person name="Mir W."/>
            <person name="McCubbin A.G."/>
            <person name="Shore J.S."/>
        </authorList>
    </citation>
    <scope>NUCLEOTIDE SEQUENCE</scope>
    <source>
        <strain evidence="6">F60SS</strain>
    </source>
</reference>
<evidence type="ECO:0000313" key="6">
    <source>
        <dbReference type="EMBL" id="KAJ4824654.1"/>
    </source>
</evidence>
<sequence>MNAFYALVSNIRDAHHQILSGSSNSKEKERKRENENKKKSTWTPSFSWEDFAEYEQFRGNHVMPPSSSKNHQEQPKNQELGVEKLSGSLNFGIATIWFVLLWKVVFCIYAIRSLTISLYKIYYLYER</sequence>
<keyword evidence="5" id="KW-0812">Transmembrane</keyword>
<dbReference type="InterPro" id="IPR031425">
    <property type="entry name" value="NPR1/NH1-interacting"/>
</dbReference>
<dbReference type="PANTHER" id="PTHR33669">
    <property type="entry name" value="PROTEIN NEGATIVE REGULATOR OF RESISTANCE"/>
    <property type="match status" value="1"/>
</dbReference>
<comment type="subcellular location">
    <subcellularLocation>
        <location evidence="1">Nucleus</location>
    </subcellularLocation>
</comment>
<protein>
    <submittedName>
        <fullName evidence="6">Uncharacterized protein</fullName>
    </submittedName>
</protein>
<dbReference type="Pfam" id="PF15699">
    <property type="entry name" value="NPR1_interact"/>
    <property type="match status" value="1"/>
</dbReference>
<feature type="compositionally biased region" description="Basic and acidic residues" evidence="4">
    <location>
        <begin position="25"/>
        <end position="38"/>
    </location>
</feature>
<evidence type="ECO:0000313" key="7">
    <source>
        <dbReference type="Proteomes" id="UP001141552"/>
    </source>
</evidence>
<feature type="transmembrane region" description="Helical" evidence="5">
    <location>
        <begin position="89"/>
        <end position="111"/>
    </location>
</feature>
<keyword evidence="5" id="KW-1133">Transmembrane helix</keyword>
<dbReference type="EMBL" id="JAKUCV010007127">
    <property type="protein sequence ID" value="KAJ4824654.1"/>
    <property type="molecule type" value="Genomic_DNA"/>
</dbReference>
<keyword evidence="3" id="KW-0539">Nucleus</keyword>
<dbReference type="GO" id="GO:0010112">
    <property type="term" value="P:regulation of systemic acquired resistance"/>
    <property type="evidence" value="ECO:0007669"/>
    <property type="project" value="InterPro"/>
</dbReference>
<evidence type="ECO:0000256" key="5">
    <source>
        <dbReference type="SAM" id="Phobius"/>
    </source>
</evidence>
<name>A0A9Q0J1B6_9ROSI</name>
<evidence type="ECO:0000256" key="4">
    <source>
        <dbReference type="SAM" id="MobiDB-lite"/>
    </source>
</evidence>
<reference evidence="6" key="1">
    <citation type="submission" date="2022-02" db="EMBL/GenBank/DDBJ databases">
        <authorList>
            <person name="Henning P.M."/>
            <person name="McCubbin A.G."/>
            <person name="Shore J.S."/>
        </authorList>
    </citation>
    <scope>NUCLEOTIDE SEQUENCE</scope>
    <source>
        <strain evidence="6">F60SS</strain>
        <tissue evidence="6">Leaves</tissue>
    </source>
</reference>
<keyword evidence="7" id="KW-1185">Reference proteome</keyword>
<dbReference type="Proteomes" id="UP001141552">
    <property type="component" value="Unassembled WGS sequence"/>
</dbReference>
<accession>A0A9Q0J1B6</accession>
<dbReference type="OrthoDB" id="845072at2759"/>
<feature type="region of interest" description="Disordered" evidence="4">
    <location>
        <begin position="60"/>
        <end position="79"/>
    </location>
</feature>
<evidence type="ECO:0000256" key="1">
    <source>
        <dbReference type="ARBA" id="ARBA00004123"/>
    </source>
</evidence>
<feature type="region of interest" description="Disordered" evidence="4">
    <location>
        <begin position="19"/>
        <end position="42"/>
    </location>
</feature>
<comment type="similarity">
    <text evidence="2">Belongs to the NPR1-interactor family.</text>
</comment>
<evidence type="ECO:0000256" key="2">
    <source>
        <dbReference type="ARBA" id="ARBA00009937"/>
    </source>
</evidence>
<proteinExistence type="inferred from homology"/>
<comment type="caution">
    <text evidence="6">The sequence shown here is derived from an EMBL/GenBank/DDBJ whole genome shotgun (WGS) entry which is preliminary data.</text>
</comment>
<keyword evidence="5" id="KW-0472">Membrane</keyword>
<gene>
    <name evidence="6" type="ORF">Tsubulata_047755</name>
</gene>